<evidence type="ECO:0000313" key="4">
    <source>
        <dbReference type="Proteomes" id="UP000474757"/>
    </source>
</evidence>
<evidence type="ECO:0000259" key="2">
    <source>
        <dbReference type="Pfam" id="PF00814"/>
    </source>
</evidence>
<dbReference type="Gene3D" id="3.30.420.40">
    <property type="match status" value="1"/>
</dbReference>
<comment type="caution">
    <text evidence="3">The sequence shown here is derived from an EMBL/GenBank/DDBJ whole genome shotgun (WGS) entry which is preliminary data.</text>
</comment>
<dbReference type="InterPro" id="IPR022496">
    <property type="entry name" value="T6A_TsaB"/>
</dbReference>
<sequence length="192" mass="19469">MRALAFDSSGPYVAAALFAGGDSHVRVEPMARGQGERLMPLLEELLAEAGADWSDLTALGVGTGPGNFTGIRISVGAARGLSLGLGIPAYGYSLFDLSPGETALPAPAGMGYLGSPGSDPALVPAAEVPPGAWSPLAAEAPEALAEARAELVTRMAEAALAETSAPARRPTPLYIRPPDAAPPKLVPPPRLP</sequence>
<dbReference type="InterPro" id="IPR043129">
    <property type="entry name" value="ATPase_NBD"/>
</dbReference>
<dbReference type="RefSeq" id="WP_163889754.1">
    <property type="nucleotide sequence ID" value="NZ_JAAFYS010000001.1"/>
</dbReference>
<dbReference type="Pfam" id="PF00814">
    <property type="entry name" value="TsaD"/>
    <property type="match status" value="1"/>
</dbReference>
<evidence type="ECO:0000313" key="3">
    <source>
        <dbReference type="EMBL" id="NDU99894.1"/>
    </source>
</evidence>
<dbReference type="NCBIfam" id="TIGR03725">
    <property type="entry name" value="T6A_YeaZ"/>
    <property type="match status" value="1"/>
</dbReference>
<keyword evidence="4" id="KW-1185">Reference proteome</keyword>
<accession>A0A6B2JPL3</accession>
<protein>
    <submittedName>
        <fullName evidence="3">tRNA (Adenosine(37)-N6)-threonylcarbamoyltransferase complex dimerization subunit type 1 TsaB</fullName>
    </submittedName>
</protein>
<dbReference type="InterPro" id="IPR000905">
    <property type="entry name" value="Gcp-like_dom"/>
</dbReference>
<keyword evidence="3" id="KW-0808">Transferase</keyword>
<dbReference type="AlphaFoldDB" id="A0A6B2JPL3"/>
<dbReference type="GO" id="GO:0002949">
    <property type="term" value="P:tRNA threonylcarbamoyladenosine modification"/>
    <property type="evidence" value="ECO:0007669"/>
    <property type="project" value="InterPro"/>
</dbReference>
<feature type="compositionally biased region" description="Pro residues" evidence="1">
    <location>
        <begin position="179"/>
        <end position="192"/>
    </location>
</feature>
<dbReference type="EMBL" id="JAAGAB010000001">
    <property type="protein sequence ID" value="NDU99894.1"/>
    <property type="molecule type" value="Genomic_DNA"/>
</dbReference>
<gene>
    <name evidence="3" type="primary">tsaB</name>
    <name evidence="3" type="ORF">GZA08_02780</name>
</gene>
<dbReference type="GO" id="GO:0016740">
    <property type="term" value="F:transferase activity"/>
    <property type="evidence" value="ECO:0007669"/>
    <property type="project" value="UniProtKB-KW"/>
</dbReference>
<dbReference type="SUPFAM" id="SSF53067">
    <property type="entry name" value="Actin-like ATPase domain"/>
    <property type="match status" value="1"/>
</dbReference>
<name>A0A6B2JPL3_9RHOB</name>
<proteinExistence type="predicted"/>
<feature type="region of interest" description="Disordered" evidence="1">
    <location>
        <begin position="160"/>
        <end position="192"/>
    </location>
</feature>
<reference evidence="3 4" key="1">
    <citation type="submission" date="2020-02" db="EMBL/GenBank/DDBJ databases">
        <title>Pseudoroseicyclus tamarix, sp. nov., isolated from offshore sediment of a Tamarix chinensis forest.</title>
        <authorList>
            <person name="Gai Y."/>
        </authorList>
    </citation>
    <scope>NUCLEOTIDE SEQUENCE [LARGE SCALE GENOMIC DNA]</scope>
    <source>
        <strain evidence="3 4">CLL3-39</strain>
    </source>
</reference>
<evidence type="ECO:0000256" key="1">
    <source>
        <dbReference type="SAM" id="MobiDB-lite"/>
    </source>
</evidence>
<organism evidence="3 4">
    <name type="scientific">Pseudoroseicyclus tamaricis</name>
    <dbReference type="NCBI Taxonomy" id="2705421"/>
    <lineage>
        <taxon>Bacteria</taxon>
        <taxon>Pseudomonadati</taxon>
        <taxon>Pseudomonadota</taxon>
        <taxon>Alphaproteobacteria</taxon>
        <taxon>Rhodobacterales</taxon>
        <taxon>Paracoccaceae</taxon>
        <taxon>Pseudoroseicyclus</taxon>
    </lineage>
</organism>
<feature type="domain" description="Gcp-like" evidence="2">
    <location>
        <begin position="32"/>
        <end position="91"/>
    </location>
</feature>
<dbReference type="Proteomes" id="UP000474757">
    <property type="component" value="Unassembled WGS sequence"/>
</dbReference>